<dbReference type="InterPro" id="IPR032675">
    <property type="entry name" value="LRR_dom_sf"/>
</dbReference>
<dbReference type="EMBL" id="VZRA01000003">
    <property type="protein sequence ID" value="KAB0669786.1"/>
    <property type="molecule type" value="Genomic_DNA"/>
</dbReference>
<dbReference type="Proteomes" id="UP000798046">
    <property type="component" value="Unassembled WGS sequence"/>
</dbReference>
<evidence type="ECO:0008006" key="4">
    <source>
        <dbReference type="Google" id="ProtNLM"/>
    </source>
</evidence>
<proteinExistence type="predicted"/>
<keyword evidence="3" id="KW-1185">Reference proteome</keyword>
<dbReference type="RefSeq" id="WP_151157446.1">
    <property type="nucleotide sequence ID" value="NZ_VZRA01000003.1"/>
</dbReference>
<evidence type="ECO:0000256" key="1">
    <source>
        <dbReference type="SAM" id="Coils"/>
    </source>
</evidence>
<name>A0ABQ6TMU0_9BACT</name>
<organism evidence="2 3">
    <name type="scientific">Oryzomonas sagensis</name>
    <dbReference type="NCBI Taxonomy" id="2603857"/>
    <lineage>
        <taxon>Bacteria</taxon>
        <taxon>Pseudomonadati</taxon>
        <taxon>Thermodesulfobacteriota</taxon>
        <taxon>Desulfuromonadia</taxon>
        <taxon>Geobacterales</taxon>
        <taxon>Geobacteraceae</taxon>
        <taxon>Oryzomonas</taxon>
    </lineage>
</organism>
<dbReference type="InterPro" id="IPR001623">
    <property type="entry name" value="DnaJ_domain"/>
</dbReference>
<evidence type="ECO:0000313" key="2">
    <source>
        <dbReference type="EMBL" id="KAB0669786.1"/>
    </source>
</evidence>
<dbReference type="CDD" id="cd06257">
    <property type="entry name" value="DnaJ"/>
    <property type="match status" value="1"/>
</dbReference>
<comment type="caution">
    <text evidence="2">The sequence shown here is derived from an EMBL/GenBank/DDBJ whole genome shotgun (WGS) entry which is preliminary data.</text>
</comment>
<sequence length="443" mass="50345">MTPPFHNRLKTPEEVELERKQREAKRYQLELNDWERMFSGLKAEIRTFEQLYEDTVGGRITVLEELEWQLNGILGTEKASPRQEQPPDEQTFSHFQRTTDLLDDEEEGPPDTSSMSIKSLYRGVAKAVHPDLASDEADRLRRQELMAVANQAYESGDRKSLEELFWDWEVGTETVSGKDVASELVRVIRQIARLQQNIHAVILQIDELKQTDIYRFKLRVAEAQADGIDLLAEMVAKADEDIAHLRKRLSVLRGEEAVAETSNSPHVKTRVIRFPADKSYGTLYVRNIGSTDYRDWQWLGSARGVKEVFLGKGVRLDVKGVDGNGLDFLDGMQPEDLQALFLNDIDDSALPHVTRLTGLQELCLSNTTISEEGLAQLASLEELQRVYIYHTAVGDQGLHKLTGLPGLKWLTCSGTKISEEGLNNFRRAMPGCKVVNFKWRYDK</sequence>
<dbReference type="SUPFAM" id="SSF46565">
    <property type="entry name" value="Chaperone J-domain"/>
    <property type="match status" value="1"/>
</dbReference>
<reference evidence="2 3" key="1">
    <citation type="journal article" date="2020" name="Microorganisms">
        <title>Description of Three Novel Members in the Family Geobacteraceae, Oryzomonas japonicum gen. nov., sp. nov., Oryzomonas sagensis sp. nov., and Oryzomonas ruber sp. nov.</title>
        <authorList>
            <person name="Xu Z."/>
            <person name="Masuda Y."/>
            <person name="Hayakawa C."/>
            <person name="Ushijima N."/>
            <person name="Kawano K."/>
            <person name="Shiratori Y."/>
            <person name="Senoo K."/>
            <person name="Itoh H."/>
        </authorList>
    </citation>
    <scope>NUCLEOTIDE SEQUENCE [LARGE SCALE GENOMIC DNA]</scope>
    <source>
        <strain evidence="2 3">Red100</strain>
    </source>
</reference>
<evidence type="ECO:0000313" key="3">
    <source>
        <dbReference type="Proteomes" id="UP000798046"/>
    </source>
</evidence>
<protein>
    <recommendedName>
        <fullName evidence="4">J domain-containing protein</fullName>
    </recommendedName>
</protein>
<accession>A0ABQ6TMU0</accession>
<keyword evidence="1" id="KW-0175">Coiled coil</keyword>
<feature type="coiled-coil region" evidence="1">
    <location>
        <begin position="191"/>
        <end position="255"/>
    </location>
</feature>
<feature type="coiled-coil region" evidence="1">
    <location>
        <begin position="17"/>
        <end position="44"/>
    </location>
</feature>
<dbReference type="Gene3D" id="3.80.10.10">
    <property type="entry name" value="Ribonuclease Inhibitor"/>
    <property type="match status" value="1"/>
</dbReference>
<gene>
    <name evidence="2" type="ORF">F6V30_13410</name>
</gene>
<dbReference type="InterPro" id="IPR036869">
    <property type="entry name" value="J_dom_sf"/>
</dbReference>
<dbReference type="SUPFAM" id="SSF52047">
    <property type="entry name" value="RNI-like"/>
    <property type="match status" value="1"/>
</dbReference>